<feature type="compositionally biased region" description="Low complexity" evidence="1">
    <location>
        <begin position="13"/>
        <end position="22"/>
    </location>
</feature>
<dbReference type="EMBL" id="GL883121">
    <property type="protein sequence ID" value="EGG03980.1"/>
    <property type="molecule type" value="Genomic_DNA"/>
</dbReference>
<feature type="compositionally biased region" description="Basic residues" evidence="1">
    <location>
        <begin position="314"/>
        <end position="336"/>
    </location>
</feature>
<evidence type="ECO:0000313" key="2">
    <source>
        <dbReference type="EMBL" id="EGG03980.1"/>
    </source>
</evidence>
<feature type="region of interest" description="Disordered" evidence="1">
    <location>
        <begin position="1"/>
        <end position="25"/>
    </location>
</feature>
<protein>
    <submittedName>
        <fullName evidence="2">Uncharacterized protein</fullName>
    </submittedName>
</protein>
<keyword evidence="3" id="KW-1185">Reference proteome</keyword>
<feature type="compositionally biased region" description="Basic and acidic residues" evidence="1">
    <location>
        <begin position="184"/>
        <end position="212"/>
    </location>
</feature>
<feature type="region of interest" description="Disordered" evidence="1">
    <location>
        <begin position="113"/>
        <end position="336"/>
    </location>
</feature>
<evidence type="ECO:0000313" key="3">
    <source>
        <dbReference type="Proteomes" id="UP000001072"/>
    </source>
</evidence>
<dbReference type="Proteomes" id="UP000001072">
    <property type="component" value="Unassembled WGS sequence"/>
</dbReference>
<gene>
    <name evidence="2" type="ORF">MELLADRAFT_65244</name>
</gene>
<dbReference type="InParanoid" id="F4RUK3"/>
<dbReference type="RefSeq" id="XP_007412773.1">
    <property type="nucleotide sequence ID" value="XM_007412711.1"/>
</dbReference>
<dbReference type="GeneID" id="18930406"/>
<organism evidence="3">
    <name type="scientific">Melampsora larici-populina (strain 98AG31 / pathotype 3-4-7)</name>
    <name type="common">Poplar leaf rust fungus</name>
    <dbReference type="NCBI Taxonomy" id="747676"/>
    <lineage>
        <taxon>Eukaryota</taxon>
        <taxon>Fungi</taxon>
        <taxon>Dikarya</taxon>
        <taxon>Basidiomycota</taxon>
        <taxon>Pucciniomycotina</taxon>
        <taxon>Pucciniomycetes</taxon>
        <taxon>Pucciniales</taxon>
        <taxon>Melampsoraceae</taxon>
        <taxon>Melampsora</taxon>
    </lineage>
</organism>
<dbReference type="VEuPathDB" id="FungiDB:MELLADRAFT_65244"/>
<dbReference type="KEGG" id="mlr:MELLADRAFT_65244"/>
<reference evidence="3" key="1">
    <citation type="journal article" date="2011" name="Proc. Natl. Acad. Sci. U.S.A.">
        <title>Obligate biotrophy features unraveled by the genomic analysis of rust fungi.</title>
        <authorList>
            <person name="Duplessis S."/>
            <person name="Cuomo C.A."/>
            <person name="Lin Y.-C."/>
            <person name="Aerts A."/>
            <person name="Tisserant E."/>
            <person name="Veneault-Fourrey C."/>
            <person name="Joly D.L."/>
            <person name="Hacquard S."/>
            <person name="Amselem J."/>
            <person name="Cantarel B.L."/>
            <person name="Chiu R."/>
            <person name="Coutinho P.M."/>
            <person name="Feau N."/>
            <person name="Field M."/>
            <person name="Frey P."/>
            <person name="Gelhaye E."/>
            <person name="Goldberg J."/>
            <person name="Grabherr M.G."/>
            <person name="Kodira C.D."/>
            <person name="Kohler A."/>
            <person name="Kuees U."/>
            <person name="Lindquist E.A."/>
            <person name="Lucas S.M."/>
            <person name="Mago R."/>
            <person name="Mauceli E."/>
            <person name="Morin E."/>
            <person name="Murat C."/>
            <person name="Pangilinan J.L."/>
            <person name="Park R."/>
            <person name="Pearson M."/>
            <person name="Quesneville H."/>
            <person name="Rouhier N."/>
            <person name="Sakthikumar S."/>
            <person name="Salamov A.A."/>
            <person name="Schmutz J."/>
            <person name="Selles B."/>
            <person name="Shapiro H."/>
            <person name="Tanguay P."/>
            <person name="Tuskan G.A."/>
            <person name="Henrissat B."/>
            <person name="Van de Peer Y."/>
            <person name="Rouze P."/>
            <person name="Ellis J.G."/>
            <person name="Dodds P.N."/>
            <person name="Schein J.E."/>
            <person name="Zhong S."/>
            <person name="Hamelin R.C."/>
            <person name="Grigoriev I.V."/>
            <person name="Szabo L.J."/>
            <person name="Martin F."/>
        </authorList>
    </citation>
    <scope>NUCLEOTIDE SEQUENCE [LARGE SCALE GENOMIC DNA]</scope>
    <source>
        <strain evidence="3">98AG31 / pathotype 3-4-7</strain>
    </source>
</reference>
<name>F4RUK3_MELLP</name>
<dbReference type="HOGENOM" id="CLU_826613_0_0_1"/>
<evidence type="ECO:0000256" key="1">
    <source>
        <dbReference type="SAM" id="MobiDB-lite"/>
    </source>
</evidence>
<accession>F4RUK3</accession>
<feature type="compositionally biased region" description="Polar residues" evidence="1">
    <location>
        <begin position="134"/>
        <end position="151"/>
    </location>
</feature>
<proteinExistence type="predicted"/>
<feature type="compositionally biased region" description="Basic and acidic residues" evidence="1">
    <location>
        <begin position="221"/>
        <end position="251"/>
    </location>
</feature>
<sequence length="336" mass="37399">MDEAAKNPTIKATTTDTVSTSTPLVHNPITPPSIDNLYLDPDSMKAYLDQYASAHGISITTYDTRVTSIYYKSNRYEEAFGALQALPHSIQTTLLTRLLRDIELANLVNQASEANNHQSLSTSTQTTSEKTKKNIQSRQSATINTENSTPAPNECLAPPIPTETEFEGQPLPDLNHPVPSPTHPKGEKPGTEHIDSKSAEQITKEIDQKVDDNTEEIDQTLEDKISKTLRDLEEIDETEKNKTHLQEDSPRKNTSPLHFSTTQDHLSSDKDNLPPLDLETNPLPNIELDVDVCAEQAQVKHQPSPEPETDPLIVKKKRKAPPVATKKQKRKKVQPN</sequence>
<feature type="compositionally biased region" description="Polar residues" evidence="1">
    <location>
        <begin position="252"/>
        <end position="265"/>
    </location>
</feature>
<dbReference type="AlphaFoldDB" id="F4RUK3"/>